<dbReference type="HOGENOM" id="CLU_101802_0_0_11"/>
<keyword evidence="3" id="KW-1185">Reference proteome</keyword>
<evidence type="ECO:0000313" key="3">
    <source>
        <dbReference type="Proteomes" id="UP000034034"/>
    </source>
</evidence>
<evidence type="ECO:0000256" key="1">
    <source>
        <dbReference type="SAM" id="MobiDB-lite"/>
    </source>
</evidence>
<name>A0A0F7CQ35_9ACTN</name>
<dbReference type="KEGG" id="sxi:SXIM_43370"/>
<protein>
    <submittedName>
        <fullName evidence="2">Secreted protein</fullName>
    </submittedName>
</protein>
<gene>
    <name evidence="2" type="ORF">SXIM_43370</name>
</gene>
<dbReference type="EMBL" id="CP009922">
    <property type="protein sequence ID" value="AKG45721.1"/>
    <property type="molecule type" value="Genomic_DNA"/>
</dbReference>
<proteinExistence type="predicted"/>
<dbReference type="Pfam" id="PF18143">
    <property type="entry name" value="HAD_SAK_2"/>
    <property type="match status" value="1"/>
</dbReference>
<organism evidence="2 3">
    <name type="scientific">Streptomyces xiamenensis</name>
    <dbReference type="NCBI Taxonomy" id="408015"/>
    <lineage>
        <taxon>Bacteria</taxon>
        <taxon>Bacillati</taxon>
        <taxon>Actinomycetota</taxon>
        <taxon>Actinomycetes</taxon>
        <taxon>Kitasatosporales</taxon>
        <taxon>Streptomycetaceae</taxon>
        <taxon>Streptomyces</taxon>
    </lineage>
</organism>
<sequence length="179" mass="19394">MTEHPGLPLLFLDIDGTLLPFGGDRLPPAGEKSQDLPHPGNPQLAKLNRADGQRLLELPCVLVWATTWMEEANEVIAPLLGLPELPVCELPDASREPGTGPLHWKTRTLVETAAGRPFVWLDDEITWRDREWVAAHHPGPAHLHRVDAGVGLTAADFAGVGAWLRAVTAGGGPSVSRRR</sequence>
<dbReference type="PATRIC" id="fig|408015.6.peg.4391"/>
<dbReference type="STRING" id="408015.SXIM_43370"/>
<dbReference type="RefSeq" id="WP_030738898.1">
    <property type="nucleotide sequence ID" value="NZ_CP009922.3"/>
</dbReference>
<evidence type="ECO:0000313" key="2">
    <source>
        <dbReference type="EMBL" id="AKG45721.1"/>
    </source>
</evidence>
<dbReference type="AlphaFoldDB" id="A0A0F7CQ35"/>
<dbReference type="Proteomes" id="UP000034034">
    <property type="component" value="Chromosome"/>
</dbReference>
<reference evidence="2" key="1">
    <citation type="submission" date="2019-08" db="EMBL/GenBank/DDBJ databases">
        <title>Complete genome sequence of a mangrove-derived Streptomyces xiamenensis.</title>
        <authorList>
            <person name="Xu J."/>
        </authorList>
    </citation>
    <scope>NUCLEOTIDE SEQUENCE</scope>
    <source>
        <strain evidence="2">318</strain>
    </source>
</reference>
<accession>A0A0F7CQ35</accession>
<feature type="region of interest" description="Disordered" evidence="1">
    <location>
        <begin position="23"/>
        <end position="46"/>
    </location>
</feature>